<keyword evidence="10" id="KW-1185">Reference proteome</keyword>
<feature type="transmembrane region" description="Helical" evidence="8">
    <location>
        <begin position="366"/>
        <end position="385"/>
    </location>
</feature>
<feature type="transmembrane region" description="Helical" evidence="8">
    <location>
        <begin position="333"/>
        <end position="354"/>
    </location>
</feature>
<dbReference type="RefSeq" id="WP_114477949.1">
    <property type="nucleotide sequence ID" value="NZ_QPII01000002.1"/>
</dbReference>
<gene>
    <name evidence="9" type="ORF">DU505_03495</name>
</gene>
<accession>A0A368U8C8</accession>
<feature type="transmembrane region" description="Helical" evidence="8">
    <location>
        <begin position="146"/>
        <end position="165"/>
    </location>
</feature>
<evidence type="ECO:0000313" key="10">
    <source>
        <dbReference type="Proteomes" id="UP000252405"/>
    </source>
</evidence>
<keyword evidence="4 8" id="KW-0812">Transmembrane</keyword>
<feature type="transmembrane region" description="Helical" evidence="8">
    <location>
        <begin position="70"/>
        <end position="92"/>
    </location>
</feature>
<evidence type="ECO:0000256" key="7">
    <source>
        <dbReference type="SAM" id="MobiDB-lite"/>
    </source>
</evidence>
<dbReference type="GO" id="GO:0015297">
    <property type="term" value="F:antiporter activity"/>
    <property type="evidence" value="ECO:0007669"/>
    <property type="project" value="InterPro"/>
</dbReference>
<dbReference type="Proteomes" id="UP000252405">
    <property type="component" value="Unassembled WGS sequence"/>
</dbReference>
<keyword evidence="5 8" id="KW-1133">Transmembrane helix</keyword>
<feature type="transmembrane region" description="Helical" evidence="8">
    <location>
        <begin position="32"/>
        <end position="58"/>
    </location>
</feature>
<feature type="transmembrane region" description="Helical" evidence="8">
    <location>
        <begin position="177"/>
        <end position="196"/>
    </location>
</feature>
<dbReference type="AlphaFoldDB" id="A0A368U8C8"/>
<name>A0A368U8C8_9GAMM</name>
<evidence type="ECO:0000256" key="2">
    <source>
        <dbReference type="ARBA" id="ARBA00022448"/>
    </source>
</evidence>
<evidence type="ECO:0000256" key="4">
    <source>
        <dbReference type="ARBA" id="ARBA00022692"/>
    </source>
</evidence>
<reference evidence="9 10" key="1">
    <citation type="submission" date="2018-07" db="EMBL/GenBank/DDBJ databases">
        <title>Halomonas montanilacus sp. nov., isolated from Lake Pengyan on Tibetan Plateau.</title>
        <authorList>
            <person name="Lu H."/>
            <person name="Xing P."/>
            <person name="Wu Q."/>
        </authorList>
    </citation>
    <scope>NUCLEOTIDE SEQUENCE [LARGE SCALE GENOMIC DNA]</scope>
    <source>
        <strain evidence="9 10">PYC7W</strain>
    </source>
</reference>
<dbReference type="PIRSF" id="PIRSF006603">
    <property type="entry name" value="DinF"/>
    <property type="match status" value="1"/>
</dbReference>
<feature type="transmembrane region" description="Helical" evidence="8">
    <location>
        <begin position="391"/>
        <end position="413"/>
    </location>
</feature>
<evidence type="ECO:0000256" key="5">
    <source>
        <dbReference type="ARBA" id="ARBA00022989"/>
    </source>
</evidence>
<dbReference type="GO" id="GO:0042910">
    <property type="term" value="F:xenobiotic transmembrane transporter activity"/>
    <property type="evidence" value="ECO:0007669"/>
    <property type="project" value="InterPro"/>
</dbReference>
<comment type="subcellular location">
    <subcellularLocation>
        <location evidence="1">Cell inner membrane</location>
        <topology evidence="1">Multi-pass membrane protein</topology>
    </subcellularLocation>
</comment>
<evidence type="ECO:0000313" key="9">
    <source>
        <dbReference type="EMBL" id="RCV91313.1"/>
    </source>
</evidence>
<proteinExistence type="predicted"/>
<dbReference type="InterPro" id="IPR002528">
    <property type="entry name" value="MATE_fam"/>
</dbReference>
<evidence type="ECO:0000256" key="3">
    <source>
        <dbReference type="ARBA" id="ARBA00022475"/>
    </source>
</evidence>
<evidence type="ECO:0000256" key="6">
    <source>
        <dbReference type="ARBA" id="ARBA00023136"/>
    </source>
</evidence>
<dbReference type="OrthoDB" id="9806302at2"/>
<dbReference type="Pfam" id="PF01554">
    <property type="entry name" value="MatE"/>
    <property type="match status" value="2"/>
</dbReference>
<feature type="transmembrane region" description="Helical" evidence="8">
    <location>
        <begin position="262"/>
        <end position="279"/>
    </location>
</feature>
<dbReference type="PANTHER" id="PTHR43549:SF3">
    <property type="entry name" value="MULTIDRUG RESISTANCE PROTEIN YPNP-RELATED"/>
    <property type="match status" value="1"/>
</dbReference>
<keyword evidence="3" id="KW-1003">Cell membrane</keyword>
<dbReference type="InterPro" id="IPR052031">
    <property type="entry name" value="Membrane_Transporter-Flippase"/>
</dbReference>
<dbReference type="PANTHER" id="PTHR43549">
    <property type="entry name" value="MULTIDRUG RESISTANCE PROTEIN YPNP-RELATED"/>
    <property type="match status" value="1"/>
</dbReference>
<keyword evidence="6 8" id="KW-0472">Membrane</keyword>
<comment type="caution">
    <text evidence="9">The sequence shown here is derived from an EMBL/GenBank/DDBJ whole genome shotgun (WGS) entry which is preliminary data.</text>
</comment>
<organism evidence="9 10">
    <name type="scientific">Billgrantia montanilacus</name>
    <dbReference type="NCBI Taxonomy" id="2282305"/>
    <lineage>
        <taxon>Bacteria</taxon>
        <taxon>Pseudomonadati</taxon>
        <taxon>Pseudomonadota</taxon>
        <taxon>Gammaproteobacteria</taxon>
        <taxon>Oceanospirillales</taxon>
        <taxon>Halomonadaceae</taxon>
        <taxon>Billgrantia</taxon>
    </lineage>
</organism>
<dbReference type="NCBIfam" id="TIGR00797">
    <property type="entry name" value="matE"/>
    <property type="match status" value="1"/>
</dbReference>
<keyword evidence="2" id="KW-0813">Transport</keyword>
<sequence length="445" mass="47688">MAIGVLALLGFQLVDSAFIARLGTAPLAAQSFTFPLSFLVIGVQVGLGIAIAAMISRTLGAGEQERARRLGLLVLLVGAALIALLVLLLWWVQEPVFARLGADAATRELIRIYWAPQLLAAWLGAALYFGYSLFRAHGDTRLPGKLMVITSLVNLTLDPLLIFGIGPWDGLGLPGAAWATVIAFSCGLLVLGRRLLRTDWLARDGIAAELRHSARPFAGIAGPAMVSQLMPPLAAMLAISVVADLGDTSVAAWGLASRLETVSLMVVLAMTMSLPPWLGRCYGAGDWDQVHRLMRLALKVVVFWQLGLGLVMAATASWVALVLSGNPEVRDELATLIRFLLPSYALLGVCMLVVSAGNALGWPLRAMLLSCARLFLFYLPCLWLGAQWGSLTGLALGAAVGNLLAGLAAWRMLRRILDRPQRRSRCREGPGPHRPISGGRCNRPN</sequence>
<feature type="transmembrane region" description="Helical" evidence="8">
    <location>
        <begin position="300"/>
        <end position="321"/>
    </location>
</feature>
<evidence type="ECO:0000256" key="1">
    <source>
        <dbReference type="ARBA" id="ARBA00004429"/>
    </source>
</evidence>
<dbReference type="EMBL" id="QPII01000002">
    <property type="protein sequence ID" value="RCV91313.1"/>
    <property type="molecule type" value="Genomic_DNA"/>
</dbReference>
<feature type="region of interest" description="Disordered" evidence="7">
    <location>
        <begin position="423"/>
        <end position="445"/>
    </location>
</feature>
<feature type="transmembrane region" description="Helical" evidence="8">
    <location>
        <begin position="217"/>
        <end position="242"/>
    </location>
</feature>
<dbReference type="GO" id="GO:0005886">
    <property type="term" value="C:plasma membrane"/>
    <property type="evidence" value="ECO:0007669"/>
    <property type="project" value="UniProtKB-SubCell"/>
</dbReference>
<feature type="transmembrane region" description="Helical" evidence="8">
    <location>
        <begin position="112"/>
        <end position="134"/>
    </location>
</feature>
<protein>
    <submittedName>
        <fullName evidence="9">MATE family efflux transporter</fullName>
    </submittedName>
</protein>
<evidence type="ECO:0000256" key="8">
    <source>
        <dbReference type="SAM" id="Phobius"/>
    </source>
</evidence>
<dbReference type="InterPro" id="IPR048279">
    <property type="entry name" value="MdtK-like"/>
</dbReference>